<accession>A0A4Y3IP38</accession>
<evidence type="ECO:0000313" key="1">
    <source>
        <dbReference type="EMBL" id="GEA60885.1"/>
    </source>
</evidence>
<dbReference type="AlphaFoldDB" id="A0A4Y3IP38"/>
<proteinExistence type="predicted"/>
<dbReference type="RefSeq" id="WP_244311398.1">
    <property type="nucleotide sequence ID" value="NZ_BJLH01000008.1"/>
</dbReference>
<dbReference type="Proteomes" id="UP000318242">
    <property type="component" value="Unassembled WGS sequence"/>
</dbReference>
<sequence>MILLTVITTHLSKIRATEIRKFIWLLTLLIFTTAFNSHADEGNEYAIFSLDSTFDELSIAKARQLYRGKTKRLQGKRFELSDWPDSSIQRSEFYRVLLNKNVAQMNAHWASLSFSGKARPPKVINNPDMNTLLEWMNEKPYRIGYAPVDSLPTNANIIFILHSEK</sequence>
<keyword evidence="2" id="KW-1185">Reference proteome</keyword>
<reference evidence="1 2" key="1">
    <citation type="submission" date="2019-06" db="EMBL/GenBank/DDBJ databases">
        <title>Whole genome shotgun sequence of Vibrio comitans NBRC 102076.</title>
        <authorList>
            <person name="Hosoyama A."/>
            <person name="Uohara A."/>
            <person name="Ohji S."/>
            <person name="Ichikawa N."/>
        </authorList>
    </citation>
    <scope>NUCLEOTIDE SEQUENCE [LARGE SCALE GENOMIC DNA]</scope>
    <source>
        <strain evidence="1 2">NBRC 102076</strain>
    </source>
</reference>
<dbReference type="EMBL" id="BJLH01000008">
    <property type="protein sequence ID" value="GEA60885.1"/>
    <property type="molecule type" value="Genomic_DNA"/>
</dbReference>
<evidence type="ECO:0000313" key="2">
    <source>
        <dbReference type="Proteomes" id="UP000318242"/>
    </source>
</evidence>
<evidence type="ECO:0008006" key="3">
    <source>
        <dbReference type="Google" id="ProtNLM"/>
    </source>
</evidence>
<name>A0A4Y3IP38_9VIBR</name>
<protein>
    <recommendedName>
        <fullName evidence="3">Phosphate ABC transporter substrate-binding protein</fullName>
    </recommendedName>
</protein>
<gene>
    <name evidence="1" type="ORF">VCO01S_20780</name>
</gene>
<organism evidence="1 2">
    <name type="scientific">Vibrio comitans NBRC 102076</name>
    <dbReference type="NCBI Taxonomy" id="1219078"/>
    <lineage>
        <taxon>Bacteria</taxon>
        <taxon>Pseudomonadati</taxon>
        <taxon>Pseudomonadota</taxon>
        <taxon>Gammaproteobacteria</taxon>
        <taxon>Vibrionales</taxon>
        <taxon>Vibrionaceae</taxon>
        <taxon>Vibrio</taxon>
    </lineage>
</organism>
<comment type="caution">
    <text evidence="1">The sequence shown here is derived from an EMBL/GenBank/DDBJ whole genome shotgun (WGS) entry which is preliminary data.</text>
</comment>